<dbReference type="PANTHER" id="PTHR10083:SF217">
    <property type="entry name" value="BOOPHILIN-H2"/>
    <property type="match status" value="1"/>
</dbReference>
<dbReference type="Proteomes" id="UP000828390">
    <property type="component" value="Unassembled WGS sequence"/>
</dbReference>
<dbReference type="InterPro" id="IPR002223">
    <property type="entry name" value="Kunitz_BPTI"/>
</dbReference>
<evidence type="ECO:0000313" key="6">
    <source>
        <dbReference type="Proteomes" id="UP000828390"/>
    </source>
</evidence>
<dbReference type="Gene3D" id="2.10.22.10">
    <property type="entry name" value="Antistasin, domain 1"/>
    <property type="match status" value="1"/>
</dbReference>
<keyword evidence="2" id="KW-0964">Secreted</keyword>
<dbReference type="EMBL" id="JAIWYP010000003">
    <property type="protein sequence ID" value="KAH3854349.1"/>
    <property type="molecule type" value="Genomic_DNA"/>
</dbReference>
<evidence type="ECO:0000256" key="1">
    <source>
        <dbReference type="ARBA" id="ARBA00004613"/>
    </source>
</evidence>
<dbReference type="SMART" id="SM00131">
    <property type="entry name" value="KU"/>
    <property type="match status" value="2"/>
</dbReference>
<accession>A0A9D4LAM4</accession>
<dbReference type="AlphaFoldDB" id="A0A9D4LAM4"/>
<dbReference type="Gene3D" id="4.10.410.10">
    <property type="entry name" value="Pancreatic trypsin inhibitor Kunitz domain"/>
    <property type="match status" value="2"/>
</dbReference>
<keyword evidence="3" id="KW-1015">Disulfide bond</keyword>
<dbReference type="SUPFAM" id="SSF57362">
    <property type="entry name" value="BPTI-like"/>
    <property type="match status" value="2"/>
</dbReference>
<comment type="caution">
    <text evidence="5">The sequence shown here is derived from an EMBL/GenBank/DDBJ whole genome shotgun (WGS) entry which is preliminary data.</text>
</comment>
<dbReference type="GO" id="GO:0005615">
    <property type="term" value="C:extracellular space"/>
    <property type="evidence" value="ECO:0007669"/>
    <property type="project" value="TreeGrafter"/>
</dbReference>
<dbReference type="InterPro" id="IPR036880">
    <property type="entry name" value="Kunitz_BPTI_sf"/>
</dbReference>
<dbReference type="GO" id="GO:0004867">
    <property type="term" value="F:serine-type endopeptidase inhibitor activity"/>
    <property type="evidence" value="ECO:0007669"/>
    <property type="project" value="InterPro"/>
</dbReference>
<evidence type="ECO:0000313" key="5">
    <source>
        <dbReference type="EMBL" id="KAH3854349.1"/>
    </source>
</evidence>
<evidence type="ECO:0000256" key="3">
    <source>
        <dbReference type="ARBA" id="ARBA00023157"/>
    </source>
</evidence>
<evidence type="ECO:0000256" key="2">
    <source>
        <dbReference type="ARBA" id="ARBA00022525"/>
    </source>
</evidence>
<reference evidence="5" key="1">
    <citation type="journal article" date="2019" name="bioRxiv">
        <title>The Genome of the Zebra Mussel, Dreissena polymorpha: A Resource for Invasive Species Research.</title>
        <authorList>
            <person name="McCartney M.A."/>
            <person name="Auch B."/>
            <person name="Kono T."/>
            <person name="Mallez S."/>
            <person name="Zhang Y."/>
            <person name="Obille A."/>
            <person name="Becker A."/>
            <person name="Abrahante J.E."/>
            <person name="Garbe J."/>
            <person name="Badalamenti J.P."/>
            <person name="Herman A."/>
            <person name="Mangelson H."/>
            <person name="Liachko I."/>
            <person name="Sullivan S."/>
            <person name="Sone E.D."/>
            <person name="Koren S."/>
            <person name="Silverstein K.A.T."/>
            <person name="Beckman K.B."/>
            <person name="Gohl D.M."/>
        </authorList>
    </citation>
    <scope>NUCLEOTIDE SEQUENCE</scope>
    <source>
        <strain evidence="5">Duluth1</strain>
        <tissue evidence="5">Whole animal</tissue>
    </source>
</reference>
<sequence>MYTSYLYQLIGGWLFVGHALAGHVFSNRLLETVEEMNRKQTLKCNNPCPFGFRADVEGELTCECYDPCTFIMCLQGTVCVAEMPQSCQSGPCKPETRCERQKQIIQETFKNKIYHDLNEVPAGSFQQDDPFSKDICTQNLPTEAVACSNQRRRWTFNQMTGKCVKFMGCPTSGNNFARKFYCKNQCRYHRLGITPPIHSKDEELCSQPLTEAAFNCEHTSKRWFYSMRTGLCEKFMGCKTTGNNFSRKIFCKSKCIKKRAYSSIDKEIHSEDKTPVW</sequence>
<dbReference type="PROSITE" id="PS50279">
    <property type="entry name" value="BPTI_KUNITZ_2"/>
    <property type="match status" value="2"/>
</dbReference>
<dbReference type="PANTHER" id="PTHR10083">
    <property type="entry name" value="KUNITZ-TYPE PROTEASE INHIBITOR-RELATED"/>
    <property type="match status" value="1"/>
</dbReference>
<organism evidence="5 6">
    <name type="scientific">Dreissena polymorpha</name>
    <name type="common">Zebra mussel</name>
    <name type="synonym">Mytilus polymorpha</name>
    <dbReference type="NCBI Taxonomy" id="45954"/>
    <lineage>
        <taxon>Eukaryota</taxon>
        <taxon>Metazoa</taxon>
        <taxon>Spiralia</taxon>
        <taxon>Lophotrochozoa</taxon>
        <taxon>Mollusca</taxon>
        <taxon>Bivalvia</taxon>
        <taxon>Autobranchia</taxon>
        <taxon>Heteroconchia</taxon>
        <taxon>Euheterodonta</taxon>
        <taxon>Imparidentia</taxon>
        <taxon>Neoheterodontei</taxon>
        <taxon>Myida</taxon>
        <taxon>Dreissenoidea</taxon>
        <taxon>Dreissenidae</taxon>
        <taxon>Dreissena</taxon>
    </lineage>
</organism>
<proteinExistence type="predicted"/>
<dbReference type="InterPro" id="IPR050098">
    <property type="entry name" value="TFPI/VKTCI-like"/>
</dbReference>
<protein>
    <recommendedName>
        <fullName evidence="4">BPTI/Kunitz inhibitor domain-containing protein</fullName>
    </recommendedName>
</protein>
<evidence type="ECO:0000259" key="4">
    <source>
        <dbReference type="PROSITE" id="PS50279"/>
    </source>
</evidence>
<dbReference type="Pfam" id="PF00014">
    <property type="entry name" value="Kunitz_BPTI"/>
    <property type="match status" value="2"/>
</dbReference>
<comment type="subcellular location">
    <subcellularLocation>
        <location evidence="1">Secreted</location>
    </subcellularLocation>
</comment>
<keyword evidence="6" id="KW-1185">Reference proteome</keyword>
<gene>
    <name evidence="5" type="ORF">DPMN_096887</name>
</gene>
<dbReference type="CDD" id="cd00109">
    <property type="entry name" value="Kunitz-type"/>
    <property type="match status" value="2"/>
</dbReference>
<feature type="domain" description="BPTI/Kunitz inhibitor" evidence="4">
    <location>
        <begin position="136"/>
        <end position="186"/>
    </location>
</feature>
<reference evidence="5" key="2">
    <citation type="submission" date="2020-11" db="EMBL/GenBank/DDBJ databases">
        <authorList>
            <person name="McCartney M.A."/>
            <person name="Auch B."/>
            <person name="Kono T."/>
            <person name="Mallez S."/>
            <person name="Becker A."/>
            <person name="Gohl D.M."/>
            <person name="Silverstein K.A.T."/>
            <person name="Koren S."/>
            <person name="Bechman K.B."/>
            <person name="Herman A."/>
            <person name="Abrahante J.E."/>
            <person name="Garbe J."/>
        </authorList>
    </citation>
    <scope>NUCLEOTIDE SEQUENCE</scope>
    <source>
        <strain evidence="5">Duluth1</strain>
        <tissue evidence="5">Whole animal</tissue>
    </source>
</reference>
<dbReference type="OrthoDB" id="6088743at2759"/>
<feature type="domain" description="BPTI/Kunitz inhibitor" evidence="4">
    <location>
        <begin position="205"/>
        <end position="255"/>
    </location>
</feature>
<name>A0A9D4LAM4_DREPO</name>